<feature type="transmembrane region" description="Helical" evidence="1">
    <location>
        <begin position="54"/>
        <end position="80"/>
    </location>
</feature>
<dbReference type="KEGG" id="mez:Mtc_2457"/>
<feature type="transmembrane region" description="Helical" evidence="1">
    <location>
        <begin position="137"/>
        <end position="163"/>
    </location>
</feature>
<evidence type="ECO:0000313" key="3">
    <source>
        <dbReference type="Proteomes" id="UP000005233"/>
    </source>
</evidence>
<reference evidence="2 3" key="1">
    <citation type="journal article" date="2012" name="J. Bacteriol.">
        <title>Complete genome sequence of a thermophilic methanogen, Methanocella conradii HZ254, isolated from Chinese rice field soil.</title>
        <authorList>
            <person name="Lu Z."/>
            <person name="Lu Y."/>
        </authorList>
    </citation>
    <scope>NUCLEOTIDE SEQUENCE [LARGE SCALE GENOMIC DNA]</scope>
    <source>
        <strain evidence="3">DSM 24694 / JCM 17849 / CGMCC 1.5162 / HZ254</strain>
    </source>
</reference>
<dbReference type="HOGENOM" id="CLU_1529226_0_0_2"/>
<name>H8I7H3_METCZ</name>
<dbReference type="Proteomes" id="UP000005233">
    <property type="component" value="Chromosome"/>
</dbReference>
<accession>H8I7H3</accession>
<sequence length="175" mass="18339">MEKNVYSTLVRVLVAGIIGAAIISAGFYLILSVFEVQRQGLIQQFGGQYDMGPGALLYGLLVILLFIAGAIISGFVADFLAKRPDAAGKTGLVSSIAYSAPAGFVAGILVWLAYSLLSPLVLGDTALMASALSRLSSTLAFFMVVSLVLALISMLGGFASELISPIFRGKRRAET</sequence>
<keyword evidence="1" id="KW-0812">Transmembrane</keyword>
<feature type="transmembrane region" description="Helical" evidence="1">
    <location>
        <begin position="92"/>
        <end position="117"/>
    </location>
</feature>
<feature type="transmembrane region" description="Helical" evidence="1">
    <location>
        <begin position="12"/>
        <end position="34"/>
    </location>
</feature>
<keyword evidence="1" id="KW-1133">Transmembrane helix</keyword>
<gene>
    <name evidence="2" type="ordered locus">Mtc_2457</name>
</gene>
<protein>
    <submittedName>
        <fullName evidence="2">Uncharacterized protein</fullName>
    </submittedName>
</protein>
<evidence type="ECO:0000313" key="2">
    <source>
        <dbReference type="EMBL" id="AFD01183.1"/>
    </source>
</evidence>
<keyword evidence="3" id="KW-1185">Reference proteome</keyword>
<dbReference type="GeneID" id="11972634"/>
<proteinExistence type="predicted"/>
<dbReference type="EMBL" id="CP003243">
    <property type="protein sequence ID" value="AFD01183.1"/>
    <property type="molecule type" value="Genomic_DNA"/>
</dbReference>
<dbReference type="RefSeq" id="WP_014407014.1">
    <property type="nucleotide sequence ID" value="NC_017034.1"/>
</dbReference>
<evidence type="ECO:0000256" key="1">
    <source>
        <dbReference type="SAM" id="Phobius"/>
    </source>
</evidence>
<organism evidence="2 3">
    <name type="scientific">Methanocella conradii (strain DSM 24694 / JCM 17849 / CGMCC 1.5162 / HZ254)</name>
    <dbReference type="NCBI Taxonomy" id="1041930"/>
    <lineage>
        <taxon>Archaea</taxon>
        <taxon>Methanobacteriati</taxon>
        <taxon>Methanobacteriota</taxon>
        <taxon>Stenosarchaea group</taxon>
        <taxon>Methanomicrobia</taxon>
        <taxon>Methanocellales</taxon>
        <taxon>Methanocellaceae</taxon>
        <taxon>Methanocella</taxon>
    </lineage>
</organism>
<dbReference type="AlphaFoldDB" id="H8I7H3"/>
<keyword evidence="1" id="KW-0472">Membrane</keyword>